<dbReference type="Proteomes" id="UP000319908">
    <property type="component" value="Unassembled WGS sequence"/>
</dbReference>
<dbReference type="InterPro" id="IPR008278">
    <property type="entry name" value="4-PPantetheinyl_Trfase_dom"/>
</dbReference>
<dbReference type="GO" id="GO:0008897">
    <property type="term" value="F:holo-[acyl-carrier-protein] synthase activity"/>
    <property type="evidence" value="ECO:0007669"/>
    <property type="project" value="InterPro"/>
</dbReference>
<reference evidence="4 5" key="1">
    <citation type="journal article" date="2020" name="Antonie Van Leeuwenhoek">
        <title>Rhodopirellula heiligendammensis sp. nov., Rhodopirellula pilleata sp. nov., and Rhodopirellula solitaria sp. nov. isolated from natural or artificial marine surfaces in Northern Germany and California, USA, and emended description of the genus Rhodopirellula.</title>
        <authorList>
            <person name="Kallscheuer N."/>
            <person name="Wiegand S."/>
            <person name="Jogler M."/>
            <person name="Boedeker C."/>
            <person name="Peeters S.H."/>
            <person name="Rast P."/>
            <person name="Heuer A."/>
            <person name="Jetten M.S.M."/>
            <person name="Rohde M."/>
            <person name="Jogler C."/>
        </authorList>
    </citation>
    <scope>NUCLEOTIDE SEQUENCE [LARGE SCALE GENOMIC DNA]</scope>
    <source>
        <strain evidence="4 5">Poly21</strain>
    </source>
</reference>
<dbReference type="InterPro" id="IPR050559">
    <property type="entry name" value="P-Pant_transferase_sf"/>
</dbReference>
<evidence type="ECO:0000256" key="2">
    <source>
        <dbReference type="ARBA" id="ARBA00022679"/>
    </source>
</evidence>
<dbReference type="GO" id="GO:0000287">
    <property type="term" value="F:magnesium ion binding"/>
    <property type="evidence" value="ECO:0007669"/>
    <property type="project" value="InterPro"/>
</dbReference>
<feature type="domain" description="4'-phosphopantetheinyl transferase" evidence="3">
    <location>
        <begin position="126"/>
        <end position="232"/>
    </location>
</feature>
<evidence type="ECO:0000256" key="1">
    <source>
        <dbReference type="ARBA" id="ARBA00010990"/>
    </source>
</evidence>
<dbReference type="OrthoDB" id="9808281at2"/>
<dbReference type="EMBL" id="SJPU01000003">
    <property type="protein sequence ID" value="TWU10877.1"/>
    <property type="molecule type" value="Genomic_DNA"/>
</dbReference>
<comment type="caution">
    <text evidence="4">The sequence shown here is derived from an EMBL/GenBank/DDBJ whole genome shotgun (WGS) entry which is preliminary data.</text>
</comment>
<dbReference type="InterPro" id="IPR037143">
    <property type="entry name" value="4-PPantetheinyl_Trfase_dom_sf"/>
</dbReference>
<keyword evidence="2 4" id="KW-0808">Transferase</keyword>
<dbReference type="SUPFAM" id="SSF56214">
    <property type="entry name" value="4'-phosphopantetheinyl transferase"/>
    <property type="match status" value="2"/>
</dbReference>
<dbReference type="RefSeq" id="WP_146409244.1">
    <property type="nucleotide sequence ID" value="NZ_SJPU01000003.1"/>
</dbReference>
<dbReference type="Pfam" id="PF01648">
    <property type="entry name" value="ACPS"/>
    <property type="match status" value="1"/>
</dbReference>
<comment type="similarity">
    <text evidence="1">Belongs to the P-Pant transferase superfamily. Gsp/Sfp/HetI/AcpT family.</text>
</comment>
<dbReference type="Gene3D" id="3.90.470.20">
    <property type="entry name" value="4'-phosphopantetheinyl transferase domain"/>
    <property type="match status" value="2"/>
</dbReference>
<dbReference type="PANTHER" id="PTHR12215:SF10">
    <property type="entry name" value="L-AMINOADIPATE-SEMIALDEHYDE DEHYDROGENASE-PHOSPHOPANTETHEINYL TRANSFERASE"/>
    <property type="match status" value="1"/>
</dbReference>
<dbReference type="GO" id="GO:0005829">
    <property type="term" value="C:cytosol"/>
    <property type="evidence" value="ECO:0007669"/>
    <property type="project" value="TreeGrafter"/>
</dbReference>
<gene>
    <name evidence="4" type="primary">sfp</name>
    <name evidence="4" type="ORF">Poly21_47830</name>
</gene>
<dbReference type="EC" id="2.7.8.-" evidence="4"/>
<dbReference type="PANTHER" id="PTHR12215">
    <property type="entry name" value="PHOSPHOPANTETHEINE TRANSFERASE"/>
    <property type="match status" value="1"/>
</dbReference>
<dbReference type="AlphaFoldDB" id="A0A5C6BGV2"/>
<name>A0A5C6BGV2_9BACT</name>
<organism evidence="4 5">
    <name type="scientific">Allorhodopirellula heiligendammensis</name>
    <dbReference type="NCBI Taxonomy" id="2714739"/>
    <lineage>
        <taxon>Bacteria</taxon>
        <taxon>Pseudomonadati</taxon>
        <taxon>Planctomycetota</taxon>
        <taxon>Planctomycetia</taxon>
        <taxon>Pirellulales</taxon>
        <taxon>Pirellulaceae</taxon>
        <taxon>Allorhodopirellula</taxon>
    </lineage>
</organism>
<evidence type="ECO:0000313" key="4">
    <source>
        <dbReference type="EMBL" id="TWU10877.1"/>
    </source>
</evidence>
<keyword evidence="5" id="KW-1185">Reference proteome</keyword>
<evidence type="ECO:0000313" key="5">
    <source>
        <dbReference type="Proteomes" id="UP000319908"/>
    </source>
</evidence>
<evidence type="ECO:0000259" key="3">
    <source>
        <dbReference type="Pfam" id="PF01648"/>
    </source>
</evidence>
<accession>A0A5C6BGV2</accession>
<sequence>MNSPASDRTDQASAAHSQQVEVWHAPAALTEPGPTEDFCERLLLADERIRADRFRVASARHQHIIGRGMARTLLAAGCCQTHEIGFRLLDHGKPIVSTPAIACRAFNIAHTRGLVLCGLGAPHQWLGVDVEWMDRRTDPELARRYFAPEEICQLDATSSEAEHAALFLRLWTLKEAFIKAIGTGLFTPLDQFAFTAAASDSPQLVVRDPKLTRGRHWRFESFEPRPGFVAAIAVGLDAKSVEKSEAPTRLKLAAFETYVT</sequence>
<dbReference type="GO" id="GO:0019878">
    <property type="term" value="P:lysine biosynthetic process via aminoadipic acid"/>
    <property type="evidence" value="ECO:0007669"/>
    <property type="project" value="TreeGrafter"/>
</dbReference>
<proteinExistence type="inferred from homology"/>
<protein>
    <submittedName>
        <fullName evidence="4">4'-phosphopantetheinyl transferase sfp</fullName>
        <ecNumber evidence="4">2.7.8.-</ecNumber>
    </submittedName>
</protein>